<dbReference type="InterPro" id="IPR050137">
    <property type="entry name" value="PyrR_bifunctional"/>
</dbReference>
<keyword evidence="3 5" id="KW-0804">Transcription</keyword>
<dbReference type="STRING" id="561720.SAMN06275492_101232"/>
<dbReference type="PANTHER" id="PTHR11608">
    <property type="entry name" value="BIFUNCTIONAL PROTEIN PYRR"/>
    <property type="match status" value="1"/>
</dbReference>
<dbReference type="AlphaFoldDB" id="A0A1X7I8N2"/>
<comment type="function">
    <text evidence="5">Regulates the transcription of the pyrimidine nucleotide (pyr) operon in response to exogenous pyrimidines.</text>
</comment>
<evidence type="ECO:0000256" key="4">
    <source>
        <dbReference type="ARBA" id="ARBA00052919"/>
    </source>
</evidence>
<name>A0A1X7I8N2_9BACT</name>
<evidence type="ECO:0000313" key="8">
    <source>
        <dbReference type="Proteomes" id="UP000193355"/>
    </source>
</evidence>
<dbReference type="Pfam" id="PF00156">
    <property type="entry name" value="Pribosyltran"/>
    <property type="match status" value="1"/>
</dbReference>
<dbReference type="GO" id="GO:0004845">
    <property type="term" value="F:uracil phosphoribosyltransferase activity"/>
    <property type="evidence" value="ECO:0007669"/>
    <property type="project" value="UniProtKB-UniRule"/>
</dbReference>
<dbReference type="InterPro" id="IPR023050">
    <property type="entry name" value="PyrR"/>
</dbReference>
<evidence type="ECO:0000259" key="6">
    <source>
        <dbReference type="Pfam" id="PF00156"/>
    </source>
</evidence>
<dbReference type="EMBL" id="FXBB01000001">
    <property type="protein sequence ID" value="SMG10974.1"/>
    <property type="molecule type" value="Genomic_DNA"/>
</dbReference>
<protein>
    <recommendedName>
        <fullName evidence="5">Bifunctional protein PyrR</fullName>
    </recommendedName>
    <domain>
        <recommendedName>
            <fullName evidence="5">Pyrimidine operon regulatory protein</fullName>
        </recommendedName>
    </domain>
    <domain>
        <recommendedName>
            <fullName evidence="5">Uracil phosphoribosyltransferase</fullName>
            <shortName evidence="5">UPRTase</shortName>
            <ecNumber evidence="5">2.4.2.9</ecNumber>
        </recommendedName>
    </domain>
</protein>
<dbReference type="Gene3D" id="3.40.50.2020">
    <property type="match status" value="1"/>
</dbReference>
<sequence>MNLREKTIVMTEEDMDRVLRRIANEIVEKNRGVGDLVILGIQRRGVHLASRIRNMLRDSEGSKIPSGELDITLYRDDLAVLSDDPVVHSTSIPVSISGKNLVLVDDVLFTGRTIRAALDALMDLGRPASVQLAILIDRGHRELPIQPDYLGKMVPTSSSEIVEVKVKELDGEDRVVICDREVAI</sequence>
<comment type="similarity">
    <text evidence="1 5">Belongs to the purine/pyrimidine phosphoribosyltransferase family. PyrR subfamily.</text>
</comment>
<keyword evidence="5 7" id="KW-0328">Glycosyltransferase</keyword>
<comment type="catalytic activity">
    <reaction evidence="4 5">
        <text>UMP + diphosphate = 5-phospho-alpha-D-ribose 1-diphosphate + uracil</text>
        <dbReference type="Rhea" id="RHEA:13017"/>
        <dbReference type="ChEBI" id="CHEBI:17568"/>
        <dbReference type="ChEBI" id="CHEBI:33019"/>
        <dbReference type="ChEBI" id="CHEBI:57865"/>
        <dbReference type="ChEBI" id="CHEBI:58017"/>
        <dbReference type="EC" id="2.4.2.9"/>
    </reaction>
</comment>
<dbReference type="OrthoDB" id="9802227at2"/>
<evidence type="ECO:0000256" key="5">
    <source>
        <dbReference type="HAMAP-Rule" id="MF_01219"/>
    </source>
</evidence>
<dbReference type="PANTHER" id="PTHR11608:SF0">
    <property type="entry name" value="BIFUNCTIONAL PROTEIN PYRR"/>
    <property type="match status" value="1"/>
</dbReference>
<evidence type="ECO:0000256" key="1">
    <source>
        <dbReference type="ARBA" id="ARBA00005565"/>
    </source>
</evidence>
<dbReference type="Proteomes" id="UP000193355">
    <property type="component" value="Unassembled WGS sequence"/>
</dbReference>
<accession>A0A1X7I8N2</accession>
<evidence type="ECO:0000256" key="3">
    <source>
        <dbReference type="ARBA" id="ARBA00023163"/>
    </source>
</evidence>
<keyword evidence="5 7" id="KW-0808">Transferase</keyword>
<reference evidence="8" key="1">
    <citation type="submission" date="2017-04" db="EMBL/GenBank/DDBJ databases">
        <authorList>
            <person name="Varghese N."/>
            <person name="Submissions S."/>
        </authorList>
    </citation>
    <scope>NUCLEOTIDE SEQUENCE [LARGE SCALE GENOMIC DNA]</scope>
    <source>
        <strain evidence="8">USBA 82</strain>
    </source>
</reference>
<dbReference type="InterPro" id="IPR029057">
    <property type="entry name" value="PRTase-like"/>
</dbReference>
<dbReference type="CDD" id="cd06223">
    <property type="entry name" value="PRTases_typeI"/>
    <property type="match status" value="1"/>
</dbReference>
<dbReference type="InterPro" id="IPR000836">
    <property type="entry name" value="PRTase_dom"/>
</dbReference>
<proteinExistence type="inferred from homology"/>
<feature type="short sequence motif" description="PRPP-binding" evidence="5">
    <location>
        <begin position="101"/>
        <end position="113"/>
    </location>
</feature>
<dbReference type="HAMAP" id="MF_01219">
    <property type="entry name" value="PyrR"/>
    <property type="match status" value="1"/>
</dbReference>
<dbReference type="NCBIfam" id="NF003549">
    <property type="entry name" value="PRK05205.1-5"/>
    <property type="match status" value="1"/>
</dbReference>
<comment type="function">
    <text evidence="5">Also displays a weak uracil phosphoribosyltransferase activity which is not physiologically significant.</text>
</comment>
<keyword evidence="8" id="KW-1185">Reference proteome</keyword>
<evidence type="ECO:0000256" key="2">
    <source>
        <dbReference type="ARBA" id="ARBA00023015"/>
    </source>
</evidence>
<dbReference type="GO" id="GO:0006355">
    <property type="term" value="P:regulation of DNA-templated transcription"/>
    <property type="evidence" value="ECO:0007669"/>
    <property type="project" value="UniProtKB-UniRule"/>
</dbReference>
<feature type="domain" description="Phosphoribosyltransferase" evidence="6">
    <location>
        <begin position="17"/>
        <end position="149"/>
    </location>
</feature>
<keyword evidence="2 5" id="KW-0805">Transcription regulation</keyword>
<organism evidence="7 8">
    <name type="scientific">Dethiosulfovibrio salsuginis</name>
    <dbReference type="NCBI Taxonomy" id="561720"/>
    <lineage>
        <taxon>Bacteria</taxon>
        <taxon>Thermotogati</taxon>
        <taxon>Synergistota</taxon>
        <taxon>Synergistia</taxon>
        <taxon>Synergistales</taxon>
        <taxon>Dethiosulfovibrionaceae</taxon>
        <taxon>Dethiosulfovibrio</taxon>
    </lineage>
</organism>
<dbReference type="EC" id="2.4.2.9" evidence="5"/>
<dbReference type="RefSeq" id="WP_085543513.1">
    <property type="nucleotide sequence ID" value="NZ_FXBB01000001.1"/>
</dbReference>
<gene>
    <name evidence="5" type="primary">pyrR</name>
    <name evidence="7" type="ORF">SAMN06275492_101232</name>
</gene>
<evidence type="ECO:0000313" key="7">
    <source>
        <dbReference type="EMBL" id="SMG10974.1"/>
    </source>
</evidence>
<dbReference type="FunFam" id="3.40.50.2020:FF:000020">
    <property type="entry name" value="Bifunctional protein PyrR"/>
    <property type="match status" value="1"/>
</dbReference>
<dbReference type="SUPFAM" id="SSF53271">
    <property type="entry name" value="PRTase-like"/>
    <property type="match status" value="1"/>
</dbReference>